<evidence type="ECO:0000256" key="1">
    <source>
        <dbReference type="SAM" id="MobiDB-lite"/>
    </source>
</evidence>
<accession>A0A2T0UPD5</accession>
<feature type="region of interest" description="Disordered" evidence="1">
    <location>
        <begin position="76"/>
        <end position="128"/>
    </location>
</feature>
<dbReference type="AlphaFoldDB" id="A0A2T0UPD5"/>
<protein>
    <submittedName>
        <fullName evidence="2">Uncharacterized protein</fullName>
    </submittedName>
</protein>
<gene>
    <name evidence="2" type="ORF">B0I28_103254</name>
</gene>
<proteinExistence type="predicted"/>
<dbReference type="Proteomes" id="UP000238176">
    <property type="component" value="Unassembled WGS sequence"/>
</dbReference>
<feature type="compositionally biased region" description="Basic residues" evidence="1">
    <location>
        <begin position="79"/>
        <end position="88"/>
    </location>
</feature>
<dbReference type="EMBL" id="PVTJ01000003">
    <property type="protein sequence ID" value="PRY59780.1"/>
    <property type="molecule type" value="Genomic_DNA"/>
</dbReference>
<sequence>MLRGLRHVPPQVPVELLGGAQPLGRGPLAVQCRALGRQVRPARDPLDAAPPREVRRLLVDAVPLAPPVAFAHDHAPVHQPRHRLRHRRGADAEPLGQRRRADPVGVDGVQARHHPRRHRRQSGLGHHLREPLLELAPVERPVRRDRVRRVRLAPPRPPLRRLLREVRPVPPRSAVPSDFAAHRRPRPTQHPRDLRAAQPLREPGGDPPPVLEPQPSPRHSGVLSDASSCTVIAPPSRP</sequence>
<name>A0A2T0UPD5_9ACTN</name>
<organism evidence="2 3">
    <name type="scientific">Glycomyces artemisiae</name>
    <dbReference type="NCBI Taxonomy" id="1076443"/>
    <lineage>
        <taxon>Bacteria</taxon>
        <taxon>Bacillati</taxon>
        <taxon>Actinomycetota</taxon>
        <taxon>Actinomycetes</taxon>
        <taxon>Glycomycetales</taxon>
        <taxon>Glycomycetaceae</taxon>
        <taxon>Glycomyces</taxon>
    </lineage>
</organism>
<feature type="compositionally biased region" description="Pro residues" evidence="1">
    <location>
        <begin position="205"/>
        <end position="216"/>
    </location>
</feature>
<keyword evidence="3" id="KW-1185">Reference proteome</keyword>
<comment type="caution">
    <text evidence="2">The sequence shown here is derived from an EMBL/GenBank/DDBJ whole genome shotgun (WGS) entry which is preliminary data.</text>
</comment>
<feature type="region of interest" description="Disordered" evidence="1">
    <location>
        <begin position="163"/>
        <end position="238"/>
    </location>
</feature>
<feature type="compositionally biased region" description="Basic residues" evidence="1">
    <location>
        <begin position="111"/>
        <end position="121"/>
    </location>
</feature>
<evidence type="ECO:0000313" key="2">
    <source>
        <dbReference type="EMBL" id="PRY59780.1"/>
    </source>
</evidence>
<evidence type="ECO:0000313" key="3">
    <source>
        <dbReference type="Proteomes" id="UP000238176"/>
    </source>
</evidence>
<reference evidence="2 3" key="1">
    <citation type="submission" date="2018-03" db="EMBL/GenBank/DDBJ databases">
        <title>Genomic Encyclopedia of Type Strains, Phase III (KMG-III): the genomes of soil and plant-associated and newly described type strains.</title>
        <authorList>
            <person name="Whitman W."/>
        </authorList>
    </citation>
    <scope>NUCLEOTIDE SEQUENCE [LARGE SCALE GENOMIC DNA]</scope>
    <source>
        <strain evidence="2 3">CGMCC 4.7067</strain>
    </source>
</reference>